<keyword evidence="6 8" id="KW-0057">Aromatic amino acid biosynthesis</keyword>
<dbReference type="HAMAP" id="MF_00134_A">
    <property type="entry name" value="IGPS_A"/>
    <property type="match status" value="1"/>
</dbReference>
<evidence type="ECO:0000256" key="3">
    <source>
        <dbReference type="ARBA" id="ARBA00022605"/>
    </source>
</evidence>
<dbReference type="CDD" id="cd00331">
    <property type="entry name" value="IGPS"/>
    <property type="match status" value="1"/>
</dbReference>
<keyword evidence="4 8" id="KW-0210">Decarboxylase</keyword>
<evidence type="ECO:0000256" key="2">
    <source>
        <dbReference type="ARBA" id="ARBA00004696"/>
    </source>
</evidence>
<dbReference type="PROSITE" id="PS00614">
    <property type="entry name" value="IGPS"/>
    <property type="match status" value="1"/>
</dbReference>
<name>A0ABV5ABD9_9BACL</name>
<keyword evidence="7 8" id="KW-0456">Lyase</keyword>
<dbReference type="PANTHER" id="PTHR22854:SF2">
    <property type="entry name" value="INDOLE-3-GLYCEROL-PHOSPHATE SYNTHASE"/>
    <property type="match status" value="1"/>
</dbReference>
<dbReference type="Gene3D" id="3.20.20.70">
    <property type="entry name" value="Aldolase class I"/>
    <property type="match status" value="1"/>
</dbReference>
<evidence type="ECO:0000256" key="5">
    <source>
        <dbReference type="ARBA" id="ARBA00022822"/>
    </source>
</evidence>
<dbReference type="NCBIfam" id="NF001377">
    <property type="entry name" value="PRK00278.2-4"/>
    <property type="match status" value="1"/>
</dbReference>
<dbReference type="SUPFAM" id="SSF51366">
    <property type="entry name" value="Ribulose-phoshate binding barrel"/>
    <property type="match status" value="1"/>
</dbReference>
<comment type="pathway">
    <text evidence="2 8">Amino-acid biosynthesis; L-tryptophan biosynthesis; L-tryptophan from chorismate: step 4/5.</text>
</comment>
<evidence type="ECO:0000256" key="1">
    <source>
        <dbReference type="ARBA" id="ARBA00001633"/>
    </source>
</evidence>
<dbReference type="EC" id="4.1.1.48" evidence="8"/>
<evidence type="ECO:0000313" key="10">
    <source>
        <dbReference type="EMBL" id="MFB5189376.1"/>
    </source>
</evidence>
<evidence type="ECO:0000256" key="4">
    <source>
        <dbReference type="ARBA" id="ARBA00022793"/>
    </source>
</evidence>
<accession>A0ABV5ABD9</accession>
<dbReference type="InterPro" id="IPR001468">
    <property type="entry name" value="Indole-3-GlycerolPSynthase_CS"/>
</dbReference>
<feature type="domain" description="Indole-3-glycerol phosphate synthase" evidence="9">
    <location>
        <begin position="4"/>
        <end position="250"/>
    </location>
</feature>
<dbReference type="GO" id="GO:0004425">
    <property type="term" value="F:indole-3-glycerol-phosphate synthase activity"/>
    <property type="evidence" value="ECO:0007669"/>
    <property type="project" value="UniProtKB-EC"/>
</dbReference>
<dbReference type="InterPro" id="IPR011060">
    <property type="entry name" value="RibuloseP-bd_barrel"/>
</dbReference>
<reference evidence="10 11" key="1">
    <citation type="journal article" date="2024" name="Int. J. Mol. Sci.">
        <title>Exploration of Alicyclobacillus spp. Genome in Search of Antibiotic Resistance.</title>
        <authorList>
            <person name="Bucka-Kolendo J."/>
            <person name="Kiousi D.E."/>
            <person name="Dekowska A."/>
            <person name="Mikolajczuk-Szczyrba A."/>
            <person name="Karadedos D.M."/>
            <person name="Michael P."/>
            <person name="Galanis A."/>
            <person name="Sokolowska B."/>
        </authorList>
    </citation>
    <scope>NUCLEOTIDE SEQUENCE [LARGE SCALE GENOMIC DNA]</scope>
    <source>
        <strain evidence="10 11">KKP 3000</strain>
    </source>
</reference>
<dbReference type="HAMAP" id="MF_00134_B">
    <property type="entry name" value="IGPS_B"/>
    <property type="match status" value="1"/>
</dbReference>
<evidence type="ECO:0000256" key="6">
    <source>
        <dbReference type="ARBA" id="ARBA00023141"/>
    </source>
</evidence>
<comment type="catalytic activity">
    <reaction evidence="1 8">
        <text>1-(2-carboxyphenylamino)-1-deoxy-D-ribulose 5-phosphate + H(+) = (1S,2R)-1-C-(indol-3-yl)glycerol 3-phosphate + CO2 + H2O</text>
        <dbReference type="Rhea" id="RHEA:23476"/>
        <dbReference type="ChEBI" id="CHEBI:15377"/>
        <dbReference type="ChEBI" id="CHEBI:15378"/>
        <dbReference type="ChEBI" id="CHEBI:16526"/>
        <dbReference type="ChEBI" id="CHEBI:58613"/>
        <dbReference type="ChEBI" id="CHEBI:58866"/>
        <dbReference type="EC" id="4.1.1.48"/>
    </reaction>
</comment>
<comment type="similarity">
    <text evidence="8">Belongs to the TrpC family.</text>
</comment>
<organism evidence="10 11">
    <name type="scientific">Alicyclobacillus fastidiosus</name>
    <dbReference type="NCBI Taxonomy" id="392011"/>
    <lineage>
        <taxon>Bacteria</taxon>
        <taxon>Bacillati</taxon>
        <taxon>Bacillota</taxon>
        <taxon>Bacilli</taxon>
        <taxon>Bacillales</taxon>
        <taxon>Alicyclobacillaceae</taxon>
        <taxon>Alicyclobacillus</taxon>
    </lineage>
</organism>
<proteinExistence type="inferred from homology"/>
<gene>
    <name evidence="8 10" type="primary">trpC</name>
    <name evidence="10" type="ORF">KKP3000_002383</name>
</gene>
<comment type="caution">
    <text evidence="10">The sequence shown here is derived from an EMBL/GenBank/DDBJ whole genome shotgun (WGS) entry which is preliminary data.</text>
</comment>
<keyword evidence="5 8" id="KW-0822">Tryptophan biosynthesis</keyword>
<sequence>MSVLDKILTTKREEVARMRERGVVFDTSRKREIRSLRTALLSGAHLGIIAEIKRKSPSKGTIQADINPRERAKVYERAGATAISVLTDQTYFGGSIDDLRSVREAVSIPLLRKDFIIDELQIDEAYAAGADVVLLIAAALPPDRLRALSAYAQGLGLDVLLEVHGVDELDAALAAAPSVLGINNRNLHTFDVDLGTTQAVIEALPKDVVVISESGIFGTDDAQRMVDAGARGVLVGELLMRHSDLDDVAKCLTSLQVEMPSVDIA</sequence>
<dbReference type="Pfam" id="PF00218">
    <property type="entry name" value="IGPS"/>
    <property type="match status" value="1"/>
</dbReference>
<dbReference type="PANTHER" id="PTHR22854">
    <property type="entry name" value="TRYPTOPHAN BIOSYNTHESIS PROTEIN"/>
    <property type="match status" value="1"/>
</dbReference>
<dbReference type="RefSeq" id="WP_275476734.1">
    <property type="nucleotide sequence ID" value="NZ_CP162940.1"/>
</dbReference>
<evidence type="ECO:0000256" key="7">
    <source>
        <dbReference type="ARBA" id="ARBA00023239"/>
    </source>
</evidence>
<evidence type="ECO:0000313" key="11">
    <source>
        <dbReference type="Proteomes" id="UP001579974"/>
    </source>
</evidence>
<evidence type="ECO:0000256" key="8">
    <source>
        <dbReference type="HAMAP-Rule" id="MF_00134"/>
    </source>
</evidence>
<dbReference type="EMBL" id="JBDXSU010000002">
    <property type="protein sequence ID" value="MFB5189376.1"/>
    <property type="molecule type" value="Genomic_DNA"/>
</dbReference>
<dbReference type="InterPro" id="IPR013785">
    <property type="entry name" value="Aldolase_TIM"/>
</dbReference>
<keyword evidence="3 8" id="KW-0028">Amino-acid biosynthesis</keyword>
<keyword evidence="11" id="KW-1185">Reference proteome</keyword>
<dbReference type="InterPro" id="IPR045186">
    <property type="entry name" value="Indole-3-glycerol_P_synth"/>
</dbReference>
<dbReference type="Proteomes" id="UP001579974">
    <property type="component" value="Unassembled WGS sequence"/>
</dbReference>
<evidence type="ECO:0000259" key="9">
    <source>
        <dbReference type="Pfam" id="PF00218"/>
    </source>
</evidence>
<protein>
    <recommendedName>
        <fullName evidence="8">Indole-3-glycerol phosphate synthase</fullName>
        <shortName evidence="8">IGPS</shortName>
        <ecNumber evidence="8">4.1.1.48</ecNumber>
    </recommendedName>
</protein>
<dbReference type="InterPro" id="IPR013798">
    <property type="entry name" value="Indole-3-glycerol_P_synth_dom"/>
</dbReference>